<dbReference type="Gene3D" id="3.90.1590.10">
    <property type="entry name" value="glutathione-dependent formaldehyde- activating enzyme (gfa)"/>
    <property type="match status" value="1"/>
</dbReference>
<evidence type="ECO:0000256" key="1">
    <source>
        <dbReference type="ARBA" id="ARBA00005495"/>
    </source>
</evidence>
<gene>
    <name evidence="5" type="ORF">CYCME_0560</name>
</gene>
<keyword evidence="3" id="KW-0862">Zinc</keyword>
<dbReference type="HOGENOM" id="CLU_2842476_0_0_6"/>
<proteinExistence type="inferred from homology"/>
<dbReference type="EMBL" id="CP005996">
    <property type="protein sequence ID" value="AGS38901.1"/>
    <property type="molecule type" value="Genomic_DNA"/>
</dbReference>
<dbReference type="Pfam" id="PF04828">
    <property type="entry name" value="GFA"/>
    <property type="match status" value="1"/>
</dbReference>
<feature type="domain" description="CENP-V/GFA" evidence="4">
    <location>
        <begin position="7"/>
        <end position="59"/>
    </location>
</feature>
<dbReference type="Proteomes" id="UP000015380">
    <property type="component" value="Chromosome"/>
</dbReference>
<dbReference type="SUPFAM" id="SSF51316">
    <property type="entry name" value="Mss4-like"/>
    <property type="match status" value="1"/>
</dbReference>
<accession>S5T514</accession>
<dbReference type="PATRIC" id="fig|1198232.3.peg.568"/>
<sequence>MLTPYIDKGDSGQDLRRCFCNRCGSPLYSEADAMLDLAIIKAVTLDDTRSFKPAINIFFDLKWHG</sequence>
<evidence type="ECO:0000259" key="4">
    <source>
        <dbReference type="Pfam" id="PF04828"/>
    </source>
</evidence>
<dbReference type="AlphaFoldDB" id="S5T514"/>
<dbReference type="KEGG" id="cza:CYCME_0560"/>
<evidence type="ECO:0000313" key="5">
    <source>
        <dbReference type="EMBL" id="AGS38901.1"/>
    </source>
</evidence>
<evidence type="ECO:0000313" key="6">
    <source>
        <dbReference type="Proteomes" id="UP000015380"/>
    </source>
</evidence>
<protein>
    <submittedName>
        <fullName evidence="5">Glutathione-dependent formaldehyde-activating, GFA</fullName>
    </submittedName>
</protein>
<reference evidence="6" key="2">
    <citation type="journal article" date="2016" name="Environ. Microbiol. Rep.">
        <title>Analysis of defence systems and a conjugative IncP-1 plasmid in the marine polyaromatic hydrocarbons-degrading bacterium Cycloclasticus sp. 78-ME.</title>
        <authorList>
            <person name="Yakimov M.M."/>
            <person name="Crisafi F."/>
            <person name="Messina E."/>
            <person name="Smedile F."/>
            <person name="Lopatina A."/>
            <person name="Denaro R."/>
            <person name="Pieper D.H."/>
            <person name="Golyshin P.N."/>
            <person name="Giuliano L."/>
        </authorList>
    </citation>
    <scope>NUCLEOTIDE SEQUENCE [LARGE SCALE GENOMIC DNA]</scope>
    <source>
        <strain evidence="6">78-ME</strain>
    </source>
</reference>
<organism evidence="5 6">
    <name type="scientific">Cycloclasticus zancles 78-ME</name>
    <dbReference type="NCBI Taxonomy" id="1198232"/>
    <lineage>
        <taxon>Bacteria</taxon>
        <taxon>Pseudomonadati</taxon>
        <taxon>Pseudomonadota</taxon>
        <taxon>Gammaproteobacteria</taxon>
        <taxon>Thiotrichales</taxon>
        <taxon>Piscirickettsiaceae</taxon>
        <taxon>Cycloclasticus</taxon>
    </lineage>
</organism>
<comment type="similarity">
    <text evidence="1">Belongs to the Gfa family.</text>
</comment>
<keyword evidence="2" id="KW-0479">Metal-binding</keyword>
<keyword evidence="6" id="KW-1185">Reference proteome</keyword>
<evidence type="ECO:0000256" key="3">
    <source>
        <dbReference type="ARBA" id="ARBA00022833"/>
    </source>
</evidence>
<reference evidence="5 6" key="1">
    <citation type="submission" date="2013-05" db="EMBL/GenBank/DDBJ databases">
        <title>Between feast and famine: a lifestyle of most important marine PAH-degrading bacterium Cycloclasticus sp. 7ME.</title>
        <authorList>
            <person name="Yakimov M.M."/>
            <person name="Messina E."/>
            <person name="Genovese M."/>
            <person name="Denaro R."/>
            <person name="Crisafi F."/>
            <person name="Russo D."/>
            <person name="Cappello S."/>
            <person name="Santisi S."/>
            <person name="Smedile F."/>
            <person name="Golyshina O.V."/>
            <person name="Tran H."/>
            <person name="Pieper D.H."/>
            <person name="Golyshin P.N."/>
            <person name="Giuliano L."/>
        </authorList>
    </citation>
    <scope>NUCLEOTIDE SEQUENCE [LARGE SCALE GENOMIC DNA]</scope>
    <source>
        <strain evidence="5 6">78-ME</strain>
    </source>
</reference>
<name>S5T514_9GAMM</name>
<dbReference type="GO" id="GO:0046872">
    <property type="term" value="F:metal ion binding"/>
    <property type="evidence" value="ECO:0007669"/>
    <property type="project" value="UniProtKB-KW"/>
</dbReference>
<dbReference type="InterPro" id="IPR011057">
    <property type="entry name" value="Mss4-like_sf"/>
</dbReference>
<evidence type="ECO:0000256" key="2">
    <source>
        <dbReference type="ARBA" id="ARBA00022723"/>
    </source>
</evidence>
<dbReference type="eggNOG" id="COG3791">
    <property type="taxonomic scope" value="Bacteria"/>
</dbReference>
<dbReference type="GO" id="GO:0016846">
    <property type="term" value="F:carbon-sulfur lyase activity"/>
    <property type="evidence" value="ECO:0007669"/>
    <property type="project" value="InterPro"/>
</dbReference>
<dbReference type="InterPro" id="IPR006913">
    <property type="entry name" value="CENP-V/GFA"/>
</dbReference>